<dbReference type="InterPro" id="IPR019489">
    <property type="entry name" value="Clp_ATPase_C"/>
</dbReference>
<dbReference type="PANTHER" id="PTHR11638:SF155">
    <property type="entry name" value="CHAPERONE PROTEIN CLPC1, CHLOROPLASTIC-LIKE"/>
    <property type="match status" value="1"/>
</dbReference>
<dbReference type="Pfam" id="PF00004">
    <property type="entry name" value="AAA"/>
    <property type="match status" value="1"/>
</dbReference>
<dbReference type="SUPFAM" id="SSF52540">
    <property type="entry name" value="P-loop containing nucleoside triphosphate hydrolases"/>
    <property type="match status" value="2"/>
</dbReference>
<dbReference type="Pfam" id="PF10431">
    <property type="entry name" value="ClpB_D2-small"/>
    <property type="match status" value="1"/>
</dbReference>
<dbReference type="SMART" id="SM00382">
    <property type="entry name" value="AAA"/>
    <property type="match status" value="2"/>
</dbReference>
<dbReference type="PRINTS" id="PR00300">
    <property type="entry name" value="CLPPROTEASEA"/>
</dbReference>
<dbReference type="GO" id="GO:0005524">
    <property type="term" value="F:ATP binding"/>
    <property type="evidence" value="ECO:0007669"/>
    <property type="project" value="UniProtKB-KW"/>
</dbReference>
<dbReference type="Gene3D" id="4.10.860.10">
    <property type="entry name" value="UVR domain"/>
    <property type="match status" value="1"/>
</dbReference>
<evidence type="ECO:0000256" key="4">
    <source>
        <dbReference type="ARBA" id="ARBA00022737"/>
    </source>
</evidence>
<dbReference type="Pfam" id="PF17871">
    <property type="entry name" value="AAA_lid_9"/>
    <property type="match status" value="1"/>
</dbReference>
<keyword evidence="5" id="KW-0547">Nucleotide-binding</keyword>
<evidence type="ECO:0000259" key="10">
    <source>
        <dbReference type="PROSITE" id="PS50151"/>
    </source>
</evidence>
<dbReference type="PROSITE" id="PS51903">
    <property type="entry name" value="CLP_R"/>
    <property type="match status" value="1"/>
</dbReference>
<sequence>MLAEFEAVDCHFSCREATSDGFKRLGRRVMDGAVVTTMLQRGKFGDCPNFLLFLQSHKQIQVIEFISLITRDCRHHRRIPRRKISLPQKKSRKKRDPFNAIMAMALVQSTNILNIVSGERNGQFKGSGNTKRMVTMLHSVQNMPLRIRNFSKLRGPNALDMMLRQTGQSLQLKVSGVTSVTRRRKCRIAPRAMFERFTDKAIKVIMLAQEEARWLGHNFVGTEQILLGLFGEGTGIAAKVLKSIGINLKDSRLEVEKIIGRGSGFVDVEIPFTPRAKHVLELLLEEAGQLGHYHIGSEHLLLALLREGEGMAARVLENLGADLSNIRTQVIRMVGESSEAVGAGDGSRGGGGSLGNKMPTLVEYGSNLTKLAKEGKLDPAVGRLQQIECVTQILGRRTKNNPCLIGEPDVGKTAIAEGLALRIANGDVPETIKGKKVITLDVGRLVAGTKYRGEFEERLKKLMEEIKQGNEIILFIDEVHTLIGAGAGAAEGAIDAANILKLALARGELQCIGATTLDEYRKHIEKDPALQRRFQPVKVLKPPMDETIQILKGIRELYEIHHKLRYNDEALVSAAQLSYQYISDRFLPYKAIVLIDDAGSRVQLRQAQLPEEAREVEEELRQITKEKIEAVRSLDFEKAGGLRDKEMDLKALISALTDKNKEMTKVESEAGDGGPVVTEVDIKHIVSSWTGIPVEKLTHIKMEETLHTWVIGQVEAVKAICRAVRRARVGLKNPKGPIASFIFSGLTGVGKLKLAKALAAYYFGSEEAMIRLDMSEFMEGHTVSKLIGLPPGYVGYTESGQLTEAVRRRPCTVVLFDEIEKAHPDVFNMMLQILEDGRLTDGKGRTVDFKNTILIMTSNVGSSVIVKGGHHIGFDIDYSEKDINYCRIKSDVINELKQYFRPEFFNRLNKMIVFGQVTKLEVKIADIMLKEVFERLKSKGIELQATMKFRDRVVEEGYNPTMERDH</sequence>
<dbReference type="InterPro" id="IPR001943">
    <property type="entry name" value="UVR_dom"/>
</dbReference>
<dbReference type="InterPro" id="IPR004176">
    <property type="entry name" value="Clp_R_N"/>
</dbReference>
<evidence type="ECO:0000256" key="5">
    <source>
        <dbReference type="ARBA" id="ARBA00022741"/>
    </source>
</evidence>
<keyword evidence="4 8" id="KW-0677">Repeat</keyword>
<dbReference type="GO" id="GO:0008233">
    <property type="term" value="F:peptidase activity"/>
    <property type="evidence" value="ECO:0007669"/>
    <property type="project" value="UniProtKB-KW"/>
</dbReference>
<dbReference type="OrthoDB" id="896135at2759"/>
<keyword evidence="3" id="KW-0934">Plastid</keyword>
<feature type="domain" description="Clp R" evidence="11">
    <location>
        <begin position="194"/>
        <end position="336"/>
    </location>
</feature>
<dbReference type="CDD" id="cd00009">
    <property type="entry name" value="AAA"/>
    <property type="match status" value="1"/>
</dbReference>
<dbReference type="InterPro" id="IPR036628">
    <property type="entry name" value="Clp_N_dom_sf"/>
</dbReference>
<evidence type="ECO:0000313" key="12">
    <source>
        <dbReference type="EMBL" id="CAA2980771.1"/>
    </source>
</evidence>
<dbReference type="SUPFAM" id="SSF81923">
    <property type="entry name" value="Double Clp-N motif"/>
    <property type="match status" value="1"/>
</dbReference>
<keyword evidence="12" id="KW-0378">Hydrolase</keyword>
<dbReference type="InterPro" id="IPR050130">
    <property type="entry name" value="ClpA_ClpB"/>
</dbReference>
<dbReference type="Pfam" id="PF02861">
    <property type="entry name" value="Clp_N"/>
    <property type="match status" value="1"/>
</dbReference>
<dbReference type="Pfam" id="PF07724">
    <property type="entry name" value="AAA_2"/>
    <property type="match status" value="1"/>
</dbReference>
<dbReference type="Proteomes" id="UP000594638">
    <property type="component" value="Unassembled WGS sequence"/>
</dbReference>
<evidence type="ECO:0000256" key="1">
    <source>
        <dbReference type="ARBA" id="ARBA00004229"/>
    </source>
</evidence>
<keyword evidence="7" id="KW-0143">Chaperone</keyword>
<dbReference type="FunFam" id="3.40.50.300:FF:000010">
    <property type="entry name" value="Chaperone clpB 1, putative"/>
    <property type="match status" value="1"/>
</dbReference>
<dbReference type="PROSITE" id="PS50151">
    <property type="entry name" value="UVR"/>
    <property type="match status" value="1"/>
</dbReference>
<keyword evidence="2" id="KW-0150">Chloroplast</keyword>
<evidence type="ECO:0000256" key="3">
    <source>
        <dbReference type="ARBA" id="ARBA00022640"/>
    </source>
</evidence>
<dbReference type="Gene3D" id="3.40.50.300">
    <property type="entry name" value="P-loop containing nucleotide triphosphate hydrolases"/>
    <property type="match status" value="2"/>
</dbReference>
<dbReference type="FunFam" id="3.40.50.300:FF:000025">
    <property type="entry name" value="ATP-dependent Clp protease subunit"/>
    <property type="match status" value="1"/>
</dbReference>
<dbReference type="Gramene" id="OE9A111182T1">
    <property type="protein sequence ID" value="OE9A111182C1"/>
    <property type="gene ID" value="OE9A111182"/>
</dbReference>
<protein>
    <submittedName>
        <fullName evidence="12">ATP-dependent Clp protease ATP-binding subunit homolog CD4B, chloroplastic-like</fullName>
    </submittedName>
</protein>
<evidence type="ECO:0000256" key="2">
    <source>
        <dbReference type="ARBA" id="ARBA00022528"/>
    </source>
</evidence>
<feature type="domain" description="UVR" evidence="10">
    <location>
        <begin position="617"/>
        <end position="652"/>
    </location>
</feature>
<evidence type="ECO:0000313" key="13">
    <source>
        <dbReference type="Proteomes" id="UP000594638"/>
    </source>
</evidence>
<dbReference type="CDD" id="cd19499">
    <property type="entry name" value="RecA-like_ClpB_Hsp104-like"/>
    <property type="match status" value="1"/>
</dbReference>
<dbReference type="GO" id="GO:0009507">
    <property type="term" value="C:chloroplast"/>
    <property type="evidence" value="ECO:0007669"/>
    <property type="project" value="UniProtKB-SubCell"/>
</dbReference>
<dbReference type="FunFam" id="1.10.1780.10:FF:000004">
    <property type="entry name" value="ATP-dependent Clp protease ATP-binding subunit ClpC"/>
    <property type="match status" value="1"/>
</dbReference>
<evidence type="ECO:0000256" key="6">
    <source>
        <dbReference type="ARBA" id="ARBA00022840"/>
    </source>
</evidence>
<feature type="coiled-coil region" evidence="9">
    <location>
        <begin position="606"/>
        <end position="669"/>
    </location>
</feature>
<name>A0A8S0RN49_OLEEU</name>
<reference evidence="12 13" key="1">
    <citation type="submission" date="2019-12" db="EMBL/GenBank/DDBJ databases">
        <authorList>
            <person name="Alioto T."/>
            <person name="Alioto T."/>
            <person name="Gomez Garrido J."/>
        </authorList>
    </citation>
    <scope>NUCLEOTIDE SEQUENCE [LARGE SCALE GENOMIC DNA]</scope>
</reference>
<dbReference type="PANTHER" id="PTHR11638">
    <property type="entry name" value="ATP-DEPENDENT CLP PROTEASE"/>
    <property type="match status" value="1"/>
</dbReference>
<dbReference type="InterPro" id="IPR041546">
    <property type="entry name" value="ClpA/ClpB_AAA_lid"/>
</dbReference>
<accession>A0A8S0RN49</accession>
<keyword evidence="13" id="KW-1185">Reference proteome</keyword>
<keyword evidence="6 12" id="KW-0067">ATP-binding</keyword>
<dbReference type="Gene3D" id="1.10.1780.10">
    <property type="entry name" value="Clp, N-terminal domain"/>
    <property type="match status" value="1"/>
</dbReference>
<evidence type="ECO:0000256" key="7">
    <source>
        <dbReference type="ARBA" id="ARBA00023186"/>
    </source>
</evidence>
<gene>
    <name evidence="12" type="ORF">OLEA9_A111182</name>
</gene>
<dbReference type="Gene3D" id="1.10.8.60">
    <property type="match status" value="2"/>
</dbReference>
<proteinExistence type="predicted"/>
<dbReference type="GO" id="GO:0006508">
    <property type="term" value="P:proteolysis"/>
    <property type="evidence" value="ECO:0007669"/>
    <property type="project" value="UniProtKB-KW"/>
</dbReference>
<dbReference type="GO" id="GO:0016887">
    <property type="term" value="F:ATP hydrolysis activity"/>
    <property type="evidence" value="ECO:0007669"/>
    <property type="project" value="InterPro"/>
</dbReference>
<organism evidence="12 13">
    <name type="scientific">Olea europaea subsp. europaea</name>
    <dbReference type="NCBI Taxonomy" id="158383"/>
    <lineage>
        <taxon>Eukaryota</taxon>
        <taxon>Viridiplantae</taxon>
        <taxon>Streptophyta</taxon>
        <taxon>Embryophyta</taxon>
        <taxon>Tracheophyta</taxon>
        <taxon>Spermatophyta</taxon>
        <taxon>Magnoliopsida</taxon>
        <taxon>eudicotyledons</taxon>
        <taxon>Gunneridae</taxon>
        <taxon>Pentapetalae</taxon>
        <taxon>asterids</taxon>
        <taxon>lamiids</taxon>
        <taxon>Lamiales</taxon>
        <taxon>Oleaceae</taxon>
        <taxon>Oleeae</taxon>
        <taxon>Olea</taxon>
    </lineage>
</organism>
<keyword evidence="12" id="KW-0645">Protease</keyword>
<evidence type="ECO:0000256" key="9">
    <source>
        <dbReference type="SAM" id="Coils"/>
    </source>
</evidence>
<dbReference type="GO" id="GO:0034605">
    <property type="term" value="P:cellular response to heat"/>
    <property type="evidence" value="ECO:0007669"/>
    <property type="project" value="TreeGrafter"/>
</dbReference>
<comment type="subcellular location">
    <subcellularLocation>
        <location evidence="1">Plastid</location>
        <location evidence="1">Chloroplast</location>
    </subcellularLocation>
</comment>
<evidence type="ECO:0000259" key="11">
    <source>
        <dbReference type="PROSITE" id="PS51903"/>
    </source>
</evidence>
<dbReference type="EMBL" id="CACTIH010003653">
    <property type="protein sequence ID" value="CAA2980771.1"/>
    <property type="molecule type" value="Genomic_DNA"/>
</dbReference>
<dbReference type="InterPro" id="IPR027417">
    <property type="entry name" value="P-loop_NTPase"/>
</dbReference>
<keyword evidence="9" id="KW-0175">Coiled coil</keyword>
<comment type="caution">
    <text evidence="12">The sequence shown here is derived from an EMBL/GenBank/DDBJ whole genome shotgun (WGS) entry which is preliminary data.</text>
</comment>
<evidence type="ECO:0000256" key="8">
    <source>
        <dbReference type="PROSITE-ProRule" id="PRU01251"/>
    </source>
</evidence>
<dbReference type="AlphaFoldDB" id="A0A8S0RN49"/>
<dbReference type="InterPro" id="IPR003959">
    <property type="entry name" value="ATPase_AAA_core"/>
</dbReference>
<dbReference type="InterPro" id="IPR003593">
    <property type="entry name" value="AAA+_ATPase"/>
</dbReference>
<dbReference type="InterPro" id="IPR001270">
    <property type="entry name" value="ClpA/B"/>
</dbReference>